<proteinExistence type="inferred from homology"/>
<dbReference type="GO" id="GO:0005737">
    <property type="term" value="C:cytoplasm"/>
    <property type="evidence" value="ECO:0007669"/>
    <property type="project" value="UniProtKB-ARBA"/>
</dbReference>
<dbReference type="PANTHER" id="PTHR28570">
    <property type="entry name" value="ASPARTYL AMINOPEPTIDASE"/>
    <property type="match status" value="1"/>
</dbReference>
<dbReference type="FunFam" id="2.30.250.10:FF:000001">
    <property type="entry name" value="Aspartyl aminopeptidase 1"/>
    <property type="match status" value="1"/>
</dbReference>
<sequence>MALEEATPLARRFIKFVNRTGSPYHSVQAVKDFIAGYGFEELHERTSWKMTQGGRYFVMRNGSCIAAFVVGRNFQKEFPGGFCVTATHSDSPCLRLRPRAFAEKEGYQMGSVECYGGGLWHTWFDRGLGVAGKVVLRTGNKVEERLVHIPKPLFYVPSLAIHLKTSEEIGALKINKEQHLQPVLCSVIAEHLNQGNGSSIHEGESEVQRLPPALERLVMQEIGMPGATLLDWDLCLMDATPGRLAGIHLEFIESPRLDNLASTFAAFEALVETSIRQRRGEQDCGETEILMAVAFDHEEVGSESLAGANSSLLETWMRRSLKAIGCEDALHEILAKSFIVSSDMAHAVHPNYSEKHQAQHKPSLHKESSESARSFKYILSLIGVVIKENANQSYASSATTMSFIRVIAGEANIPLQDFVVRNDSRCGGTVGAMLSARLGIRTVDVGIAQWAMHSCREICGVTDLMYLKNLLEAVYCNFRRWDSN</sequence>
<keyword evidence="8 11" id="KW-0378">Hydrolase</keyword>
<keyword evidence="10 11" id="KW-0482">Metalloprotease</keyword>
<dbReference type="AlphaFoldDB" id="U6KI52"/>
<dbReference type="Proteomes" id="UP000030747">
    <property type="component" value="Unassembled WGS sequence"/>
</dbReference>
<keyword evidence="7 11" id="KW-0479">Metal-binding</keyword>
<dbReference type="PANTHER" id="PTHR28570:SF3">
    <property type="entry name" value="ASPARTYL AMINOPEPTIDASE"/>
    <property type="match status" value="1"/>
</dbReference>
<dbReference type="EC" id="3.4.11.21" evidence="4"/>
<evidence type="ECO:0000256" key="2">
    <source>
        <dbReference type="ARBA" id="ARBA00001947"/>
    </source>
</evidence>
<dbReference type="OMA" id="GPILKVN"/>
<evidence type="ECO:0000256" key="10">
    <source>
        <dbReference type="ARBA" id="ARBA00023049"/>
    </source>
</evidence>
<comment type="cofactor">
    <cofactor evidence="2">
        <name>Zn(2+)</name>
        <dbReference type="ChEBI" id="CHEBI:29105"/>
    </cofactor>
</comment>
<dbReference type="EMBL" id="HG673774">
    <property type="protein sequence ID" value="CDJ37715.1"/>
    <property type="molecule type" value="Genomic_DNA"/>
</dbReference>
<evidence type="ECO:0000256" key="6">
    <source>
        <dbReference type="ARBA" id="ARBA00022670"/>
    </source>
</evidence>
<protein>
    <recommendedName>
        <fullName evidence="4">aspartyl aminopeptidase</fullName>
        <ecNumber evidence="4">3.4.11.21</ecNumber>
    </recommendedName>
</protein>
<dbReference type="VEuPathDB" id="ToxoDB:ETH2_1424200"/>
<dbReference type="GO" id="GO:0008270">
    <property type="term" value="F:zinc ion binding"/>
    <property type="evidence" value="ECO:0007669"/>
    <property type="project" value="InterPro"/>
</dbReference>
<dbReference type="GO" id="GO:0004177">
    <property type="term" value="F:aminopeptidase activity"/>
    <property type="evidence" value="ECO:0007669"/>
    <property type="project" value="UniProtKB-KW"/>
</dbReference>
<dbReference type="PRINTS" id="PR00932">
    <property type="entry name" value="AMINO1PTASE"/>
</dbReference>
<keyword evidence="9 11" id="KW-0862">Zinc</keyword>
<keyword evidence="6 11" id="KW-0645">Protease</keyword>
<dbReference type="RefSeq" id="XP_013228553.1">
    <property type="nucleotide sequence ID" value="XM_013373099.1"/>
</dbReference>
<dbReference type="InterPro" id="IPR023358">
    <property type="entry name" value="Peptidase_M18_dom2"/>
</dbReference>
<dbReference type="Gene3D" id="3.40.630.10">
    <property type="entry name" value="Zn peptidases"/>
    <property type="match status" value="1"/>
</dbReference>
<evidence type="ECO:0000256" key="5">
    <source>
        <dbReference type="ARBA" id="ARBA00022438"/>
    </source>
</evidence>
<gene>
    <name evidence="12" type="ORF">ETH_00026985</name>
</gene>
<dbReference type="OrthoDB" id="9880441at2759"/>
<evidence type="ECO:0000256" key="11">
    <source>
        <dbReference type="RuleBase" id="RU004386"/>
    </source>
</evidence>
<evidence type="ECO:0000256" key="7">
    <source>
        <dbReference type="ARBA" id="ARBA00022723"/>
    </source>
</evidence>
<reference evidence="12" key="2">
    <citation type="submission" date="2013-10" db="EMBL/GenBank/DDBJ databases">
        <authorList>
            <person name="Aslett M."/>
        </authorList>
    </citation>
    <scope>NUCLEOTIDE SEQUENCE [LARGE SCALE GENOMIC DNA]</scope>
    <source>
        <strain evidence="12">Houghton</strain>
    </source>
</reference>
<dbReference type="Pfam" id="PF02127">
    <property type="entry name" value="Peptidase_M18"/>
    <property type="match status" value="1"/>
</dbReference>
<comment type="catalytic activity">
    <reaction evidence="1">
        <text>Release of an N-terminal aspartate or glutamate from a peptide, with a preference for aspartate.</text>
        <dbReference type="EC" id="3.4.11.21"/>
    </reaction>
</comment>
<dbReference type="GeneID" id="25254493"/>
<evidence type="ECO:0000256" key="4">
    <source>
        <dbReference type="ARBA" id="ARBA00011965"/>
    </source>
</evidence>
<keyword evidence="13" id="KW-1185">Reference proteome</keyword>
<accession>U6KI52</accession>
<dbReference type="SUPFAM" id="SSF53187">
    <property type="entry name" value="Zn-dependent exopeptidases"/>
    <property type="match status" value="1"/>
</dbReference>
<dbReference type="VEuPathDB" id="ToxoDB:ETH_00026985"/>
<evidence type="ECO:0000313" key="12">
    <source>
        <dbReference type="EMBL" id="CDJ37715.1"/>
    </source>
</evidence>
<evidence type="ECO:0000313" key="13">
    <source>
        <dbReference type="Proteomes" id="UP000030747"/>
    </source>
</evidence>
<name>U6KI52_EIMTE</name>
<evidence type="ECO:0000256" key="8">
    <source>
        <dbReference type="ARBA" id="ARBA00022801"/>
    </source>
</evidence>
<dbReference type="CDD" id="cd05658">
    <property type="entry name" value="M18_DAP"/>
    <property type="match status" value="1"/>
</dbReference>
<dbReference type="InterPro" id="IPR001948">
    <property type="entry name" value="Peptidase_M18"/>
</dbReference>
<organism evidence="12 13">
    <name type="scientific">Eimeria tenella</name>
    <name type="common">Coccidian parasite</name>
    <dbReference type="NCBI Taxonomy" id="5802"/>
    <lineage>
        <taxon>Eukaryota</taxon>
        <taxon>Sar</taxon>
        <taxon>Alveolata</taxon>
        <taxon>Apicomplexa</taxon>
        <taxon>Conoidasida</taxon>
        <taxon>Coccidia</taxon>
        <taxon>Eucoccidiorida</taxon>
        <taxon>Eimeriorina</taxon>
        <taxon>Eimeriidae</taxon>
        <taxon>Eimeria</taxon>
    </lineage>
</organism>
<dbReference type="NCBIfam" id="NF002759">
    <property type="entry name" value="PRK02813.1"/>
    <property type="match status" value="1"/>
</dbReference>
<reference evidence="12" key="1">
    <citation type="submission" date="2013-10" db="EMBL/GenBank/DDBJ databases">
        <title>Genomic analysis of the causative agents of coccidiosis in chickens.</title>
        <authorList>
            <person name="Reid A.J."/>
            <person name="Blake D."/>
            <person name="Billington K."/>
            <person name="Browne H."/>
            <person name="Dunn M."/>
            <person name="Hung S."/>
            <person name="Kawahara F."/>
            <person name="Miranda-Saavedra D."/>
            <person name="Mourier T."/>
            <person name="Nagra H."/>
            <person name="Otto T.D."/>
            <person name="Rawlings N."/>
            <person name="Sanchez A."/>
            <person name="Sanders M."/>
            <person name="Subramaniam C."/>
            <person name="Tay Y."/>
            <person name="Dear P."/>
            <person name="Doerig C."/>
            <person name="Gruber A."/>
            <person name="Parkinson J."/>
            <person name="Shirley M."/>
            <person name="Wan K.L."/>
            <person name="Berriman M."/>
            <person name="Tomley F."/>
            <person name="Pain A."/>
        </authorList>
    </citation>
    <scope>NUCLEOTIDE SEQUENCE [LARGE SCALE GENOMIC DNA]</scope>
    <source>
        <strain evidence="12">Houghton</strain>
    </source>
</reference>
<dbReference type="GO" id="GO:0006508">
    <property type="term" value="P:proteolysis"/>
    <property type="evidence" value="ECO:0007669"/>
    <property type="project" value="UniProtKB-KW"/>
</dbReference>
<keyword evidence="5 11" id="KW-0031">Aminopeptidase</keyword>
<dbReference type="GO" id="GO:0008237">
    <property type="term" value="F:metallopeptidase activity"/>
    <property type="evidence" value="ECO:0007669"/>
    <property type="project" value="UniProtKB-KW"/>
</dbReference>
<evidence type="ECO:0000256" key="1">
    <source>
        <dbReference type="ARBA" id="ARBA00001335"/>
    </source>
</evidence>
<evidence type="ECO:0000256" key="9">
    <source>
        <dbReference type="ARBA" id="ARBA00022833"/>
    </source>
</evidence>
<dbReference type="Gene3D" id="2.30.250.10">
    <property type="entry name" value="Aminopeptidase i, Domain 2"/>
    <property type="match status" value="1"/>
</dbReference>
<dbReference type="SUPFAM" id="SSF101821">
    <property type="entry name" value="Aminopeptidase/glucanase lid domain"/>
    <property type="match status" value="1"/>
</dbReference>
<comment type="similarity">
    <text evidence="3 11">Belongs to the peptidase M18 family.</text>
</comment>
<evidence type="ECO:0000256" key="3">
    <source>
        <dbReference type="ARBA" id="ARBA00008290"/>
    </source>
</evidence>